<gene>
    <name evidence="1" type="ORF">E0946_05080</name>
</gene>
<proteinExistence type="predicted"/>
<dbReference type="EMBL" id="SMOG01000014">
    <property type="protein sequence ID" value="TDF72853.1"/>
    <property type="molecule type" value="Genomic_DNA"/>
</dbReference>
<accession>A0AC61QIT3</accession>
<dbReference type="Proteomes" id="UP000294588">
    <property type="component" value="Unassembled WGS sequence"/>
</dbReference>
<keyword evidence="2" id="KW-1185">Reference proteome</keyword>
<name>A0AC61QIT3_9BACT</name>
<organism evidence="1 2">
    <name type="scientific">Candidatus Syntrophosphaera thermopropionivorans</name>
    <dbReference type="NCBI Taxonomy" id="2593015"/>
    <lineage>
        <taxon>Bacteria</taxon>
        <taxon>Pseudomonadati</taxon>
        <taxon>Candidatus Cloacimonadota</taxon>
        <taxon>Candidatus Cloacimonadia</taxon>
        <taxon>Candidatus Cloacimonadales</taxon>
        <taxon>Candidatus Cloacimonadaceae</taxon>
        <taxon>Candidatus Syntrophosphaera</taxon>
    </lineage>
</organism>
<evidence type="ECO:0000313" key="1">
    <source>
        <dbReference type="EMBL" id="TDF72853.1"/>
    </source>
</evidence>
<sequence length="286" mass="32466">MSNQKTSPILILLLISLLIFSCVFLNGKSVHSYLVEEAEINEASGIASSLKYPGILYTHNDSGGEAAVYVLNQIGLMPAKIILKGIENRDWEDIATCYDPKDKKPYVYVGDIGDNNSSHSSSFIYRFEEPEIKDTLILVHNIQKIEFVYEDGPRDAEALMVDPKTGDIYIISKRDNPAKIYQLSYPQSFTEVNTARLIGTLSYKWVVAADFSPSGDYILVKTYNQIYRYKRRPNKTVIEALMTKPKILPYELEEQGEAVAFDAKGKGYFTISEKAENTEVKLYYYR</sequence>
<reference evidence="1" key="1">
    <citation type="submission" date="2019-03" db="EMBL/GenBank/DDBJ databases">
        <title>Candidatus Syntrophosphaera thermopropionivorans: a novel player in syntrophic propionate oxidation during anaerobic digestion.</title>
        <authorList>
            <person name="Dyksma S."/>
        </authorList>
    </citation>
    <scope>NUCLEOTIDE SEQUENCE</scope>
    <source>
        <strain evidence="1">W5</strain>
    </source>
</reference>
<protein>
    <submittedName>
        <fullName evidence="1">Uncharacterized protein</fullName>
    </submittedName>
</protein>
<comment type="caution">
    <text evidence="1">The sequence shown here is derived from an EMBL/GenBank/DDBJ whole genome shotgun (WGS) entry which is preliminary data.</text>
</comment>
<evidence type="ECO:0000313" key="2">
    <source>
        <dbReference type="Proteomes" id="UP000294588"/>
    </source>
</evidence>